<dbReference type="InterPro" id="IPR012338">
    <property type="entry name" value="Beta-lactam/transpept-like"/>
</dbReference>
<comment type="caution">
    <text evidence="3">The sequence shown here is derived from an EMBL/GenBank/DDBJ whole genome shotgun (WGS) entry which is preliminary data.</text>
</comment>
<keyword evidence="1" id="KW-0732">Signal</keyword>
<dbReference type="EMBL" id="JADOUA010000001">
    <property type="protein sequence ID" value="MBG6093779.1"/>
    <property type="molecule type" value="Genomic_DNA"/>
</dbReference>
<dbReference type="PANTHER" id="PTHR46825">
    <property type="entry name" value="D-ALANYL-D-ALANINE-CARBOXYPEPTIDASE/ENDOPEPTIDASE AMPH"/>
    <property type="match status" value="1"/>
</dbReference>
<keyword evidence="3" id="KW-0378">Hydrolase</keyword>
<protein>
    <submittedName>
        <fullName evidence="3">D-alanyl-D-alanine carboxypeptidase</fullName>
        <ecNumber evidence="3">3.4.16.4</ecNumber>
    </submittedName>
</protein>
<gene>
    <name evidence="3" type="ORF">IW256_007892</name>
</gene>
<feature type="domain" description="Beta-lactamase-related" evidence="2">
    <location>
        <begin position="47"/>
        <end position="336"/>
    </location>
</feature>
<evidence type="ECO:0000313" key="4">
    <source>
        <dbReference type="Proteomes" id="UP000614047"/>
    </source>
</evidence>
<dbReference type="InterPro" id="IPR001466">
    <property type="entry name" value="Beta-lactam-related"/>
</dbReference>
<feature type="signal peptide" evidence="1">
    <location>
        <begin position="1"/>
        <end position="28"/>
    </location>
</feature>
<name>A0A931DM73_9ACTN</name>
<evidence type="ECO:0000256" key="1">
    <source>
        <dbReference type="SAM" id="SignalP"/>
    </source>
</evidence>
<dbReference type="Proteomes" id="UP000614047">
    <property type="component" value="Unassembled WGS sequence"/>
</dbReference>
<dbReference type="EC" id="3.4.16.4" evidence="3"/>
<dbReference type="InterPro" id="IPR050491">
    <property type="entry name" value="AmpC-like"/>
</dbReference>
<dbReference type="GO" id="GO:0009002">
    <property type="term" value="F:serine-type D-Ala-D-Ala carboxypeptidase activity"/>
    <property type="evidence" value="ECO:0007669"/>
    <property type="project" value="UniProtKB-EC"/>
</dbReference>
<reference evidence="3" key="1">
    <citation type="submission" date="2020-11" db="EMBL/GenBank/DDBJ databases">
        <title>Sequencing the genomes of 1000 actinobacteria strains.</title>
        <authorList>
            <person name="Klenk H.-P."/>
        </authorList>
    </citation>
    <scope>NUCLEOTIDE SEQUENCE</scope>
    <source>
        <strain evidence="3">DSM 43175</strain>
    </source>
</reference>
<keyword evidence="3" id="KW-0121">Carboxypeptidase</keyword>
<sequence length="381" mass="40193">MRVSNVGGRVLLSTAAAMSVGLAPAAHAATATAGPDLQRSLDAVVAAGAVGVQAETVDERGVWRGTSGTARLGGSRPVPRQGRFRIGSTTKTFTATVLLQLVAERRLGLDDPVERHLPGLVPNGEHITVRQVLNHTSGLREYLEDSDAYPIRGQEFLDKVRFTGFSPERIVRGAARKEPYFPPGGGWHYSNTNYLLAGLVIEKVTGRPYGEEVRRRIIVPLGLGNTSVPGGRTSVPGPHAHGYMRVGGRAVDITRLDPSWAGAAGEMISTTGDLNRFFGALLGGRLLPPAQLAAMQTTVATGSPDGSADGLGLMRMPLSCGVTVWGKDGGIHGFTTQSLHSSDGRRHISISVNEADFFGEEYPQVIAAVQKAATAAFCGPE</sequence>
<dbReference type="Pfam" id="PF00144">
    <property type="entry name" value="Beta-lactamase"/>
    <property type="match status" value="1"/>
</dbReference>
<dbReference type="SUPFAM" id="SSF56601">
    <property type="entry name" value="beta-lactamase/transpeptidase-like"/>
    <property type="match status" value="1"/>
</dbReference>
<keyword evidence="3" id="KW-0645">Protease</keyword>
<dbReference type="AlphaFoldDB" id="A0A931DM73"/>
<feature type="chain" id="PRO_5037691774" evidence="1">
    <location>
        <begin position="29"/>
        <end position="381"/>
    </location>
</feature>
<evidence type="ECO:0000259" key="2">
    <source>
        <dbReference type="Pfam" id="PF00144"/>
    </source>
</evidence>
<evidence type="ECO:0000313" key="3">
    <source>
        <dbReference type="EMBL" id="MBG6093779.1"/>
    </source>
</evidence>
<accession>A0A931DM73</accession>
<proteinExistence type="predicted"/>
<organism evidence="3 4">
    <name type="scientific">Actinomadura viridis</name>
    <dbReference type="NCBI Taxonomy" id="58110"/>
    <lineage>
        <taxon>Bacteria</taxon>
        <taxon>Bacillati</taxon>
        <taxon>Actinomycetota</taxon>
        <taxon>Actinomycetes</taxon>
        <taxon>Streptosporangiales</taxon>
        <taxon>Thermomonosporaceae</taxon>
        <taxon>Actinomadura</taxon>
    </lineage>
</organism>
<dbReference type="RefSeq" id="WP_197015794.1">
    <property type="nucleotide sequence ID" value="NZ_BAABES010000003.1"/>
</dbReference>
<dbReference type="Gene3D" id="3.40.710.10">
    <property type="entry name" value="DD-peptidase/beta-lactamase superfamily"/>
    <property type="match status" value="1"/>
</dbReference>
<keyword evidence="4" id="KW-1185">Reference proteome</keyword>
<dbReference type="PANTHER" id="PTHR46825:SF7">
    <property type="entry name" value="D-ALANYL-D-ALANINE CARBOXYPEPTIDASE"/>
    <property type="match status" value="1"/>
</dbReference>